<dbReference type="PROSITE" id="PS01149">
    <property type="entry name" value="PSI_RSU"/>
    <property type="match status" value="1"/>
</dbReference>
<accession>A0A378UIY2</accession>
<gene>
    <name evidence="5" type="primary">rluE</name>
    <name evidence="5" type="ORF">NCTC10295_01221</name>
</gene>
<dbReference type="Gene3D" id="3.30.70.580">
    <property type="entry name" value="Pseudouridine synthase I, catalytic domain, N-terminal subdomain"/>
    <property type="match status" value="1"/>
</dbReference>
<feature type="domain" description="Pseudouridine synthase RsuA/RluA-like" evidence="4">
    <location>
        <begin position="6"/>
        <end position="153"/>
    </location>
</feature>
<sequence>MKDVKDLIVFNKPYGVICQFSAHEKHAALKDYIDLPGFYPAGRLDTDSEGLLLLTDNGRLQARIADPRHKQEKTYWAQVEGMPDESRLALLRRGVDLGDFVTRPAKVRVLDAGEADKLWPRNPPIRERKTVPDFWLEIKITEGKNRQVRRMTAKAGYPCLRLVRVAVGSLDIFELGLDLGAWRFAPKLP</sequence>
<dbReference type="InterPro" id="IPR020103">
    <property type="entry name" value="PsdUridine_synth_cat_dom_sf"/>
</dbReference>
<dbReference type="PANTHER" id="PTHR47683:SF2">
    <property type="entry name" value="RNA-BINDING S4 DOMAIN-CONTAINING PROTEIN"/>
    <property type="match status" value="1"/>
</dbReference>
<dbReference type="InterPro" id="IPR050343">
    <property type="entry name" value="RsuA_PseudoU_synthase"/>
</dbReference>
<evidence type="ECO:0000256" key="2">
    <source>
        <dbReference type="ARBA" id="ARBA00023235"/>
    </source>
</evidence>
<dbReference type="Pfam" id="PF00849">
    <property type="entry name" value="PseudoU_synth_2"/>
    <property type="match status" value="1"/>
</dbReference>
<protein>
    <recommendedName>
        <fullName evidence="3">Pseudouridine synthase</fullName>
        <ecNumber evidence="3">5.4.99.-</ecNumber>
    </recommendedName>
</protein>
<dbReference type="InterPro" id="IPR000748">
    <property type="entry name" value="PsdUridine_synth_RsuA/RluB/E/F"/>
</dbReference>
<dbReference type="EC" id="5.4.99.-" evidence="3"/>
<dbReference type="GO" id="GO:0003723">
    <property type="term" value="F:RNA binding"/>
    <property type="evidence" value="ECO:0007669"/>
    <property type="project" value="InterPro"/>
</dbReference>
<evidence type="ECO:0000256" key="3">
    <source>
        <dbReference type="RuleBase" id="RU003887"/>
    </source>
</evidence>
<dbReference type="AlphaFoldDB" id="A0A378UIY2"/>
<dbReference type="NCBIfam" id="TIGR00093">
    <property type="entry name" value="pseudouridine synthase"/>
    <property type="match status" value="1"/>
</dbReference>
<evidence type="ECO:0000313" key="5">
    <source>
        <dbReference type="EMBL" id="STZ76451.1"/>
    </source>
</evidence>
<dbReference type="InterPro" id="IPR042092">
    <property type="entry name" value="PsdUridine_s_RsuA/RluB/E/F_cat"/>
</dbReference>
<proteinExistence type="inferred from homology"/>
<dbReference type="Proteomes" id="UP000254651">
    <property type="component" value="Unassembled WGS sequence"/>
</dbReference>
<evidence type="ECO:0000259" key="4">
    <source>
        <dbReference type="Pfam" id="PF00849"/>
    </source>
</evidence>
<dbReference type="CDD" id="cd02566">
    <property type="entry name" value="PseudoU_synth_RluE"/>
    <property type="match status" value="1"/>
</dbReference>
<dbReference type="Gene3D" id="3.30.70.1560">
    <property type="entry name" value="Alpha-L RNA-binding motif"/>
    <property type="match status" value="1"/>
</dbReference>
<evidence type="ECO:0000313" key="6">
    <source>
        <dbReference type="Proteomes" id="UP000254651"/>
    </source>
</evidence>
<keyword evidence="6" id="KW-1185">Reference proteome</keyword>
<dbReference type="InterPro" id="IPR018496">
    <property type="entry name" value="PsdUridine_synth_RsuA/RluB_CS"/>
</dbReference>
<dbReference type="GO" id="GO:0140098">
    <property type="term" value="F:catalytic activity, acting on RNA"/>
    <property type="evidence" value="ECO:0007669"/>
    <property type="project" value="UniProtKB-ARBA"/>
</dbReference>
<dbReference type="InterPro" id="IPR020094">
    <property type="entry name" value="TruA/RsuA/RluB/E/F_N"/>
</dbReference>
<dbReference type="SUPFAM" id="SSF55120">
    <property type="entry name" value="Pseudouridine synthase"/>
    <property type="match status" value="1"/>
</dbReference>
<dbReference type="InterPro" id="IPR006145">
    <property type="entry name" value="PsdUridine_synth_RsuA/RluA"/>
</dbReference>
<dbReference type="GO" id="GO:0001522">
    <property type="term" value="P:pseudouridine synthesis"/>
    <property type="evidence" value="ECO:0007669"/>
    <property type="project" value="InterPro"/>
</dbReference>
<organism evidence="5 6">
    <name type="scientific">Bergeriella denitrificans</name>
    <name type="common">Neisseria denitrificans</name>
    <dbReference type="NCBI Taxonomy" id="494"/>
    <lineage>
        <taxon>Bacteria</taxon>
        <taxon>Pseudomonadati</taxon>
        <taxon>Pseudomonadota</taxon>
        <taxon>Betaproteobacteria</taxon>
        <taxon>Neisseriales</taxon>
        <taxon>Neisseriaceae</taxon>
        <taxon>Bergeriella</taxon>
    </lineage>
</organism>
<evidence type="ECO:0000256" key="1">
    <source>
        <dbReference type="ARBA" id="ARBA00008348"/>
    </source>
</evidence>
<comment type="similarity">
    <text evidence="1 3">Belongs to the pseudouridine synthase RsuA family.</text>
</comment>
<dbReference type="PANTHER" id="PTHR47683">
    <property type="entry name" value="PSEUDOURIDINE SYNTHASE FAMILY PROTEIN-RELATED"/>
    <property type="match status" value="1"/>
</dbReference>
<keyword evidence="2 3" id="KW-0413">Isomerase</keyword>
<dbReference type="GO" id="GO:0006364">
    <property type="term" value="P:rRNA processing"/>
    <property type="evidence" value="ECO:0007669"/>
    <property type="project" value="UniProtKB-ARBA"/>
</dbReference>
<name>A0A378UIY2_BERDE</name>
<dbReference type="EMBL" id="UGQS01000002">
    <property type="protein sequence ID" value="STZ76451.1"/>
    <property type="molecule type" value="Genomic_DNA"/>
</dbReference>
<reference evidence="5 6" key="1">
    <citation type="submission" date="2018-06" db="EMBL/GenBank/DDBJ databases">
        <authorList>
            <consortium name="Pathogen Informatics"/>
            <person name="Doyle S."/>
        </authorList>
    </citation>
    <scope>NUCLEOTIDE SEQUENCE [LARGE SCALE GENOMIC DNA]</scope>
    <source>
        <strain evidence="5 6">NCTC10295</strain>
    </source>
</reference>
<dbReference type="GO" id="GO:0009982">
    <property type="term" value="F:pseudouridine synthase activity"/>
    <property type="evidence" value="ECO:0007669"/>
    <property type="project" value="InterPro"/>
</dbReference>